<protein>
    <recommendedName>
        <fullName evidence="2">Cytochrome c-552/4 domain-containing protein</fullName>
    </recommendedName>
</protein>
<dbReference type="AlphaFoldDB" id="A0A3B1BWK9"/>
<evidence type="ECO:0000313" key="1">
    <source>
        <dbReference type="EMBL" id="VAX09017.1"/>
    </source>
</evidence>
<evidence type="ECO:0008006" key="2">
    <source>
        <dbReference type="Google" id="ProtNLM"/>
    </source>
</evidence>
<accession>A0A3B1BWK9</accession>
<dbReference type="InterPro" id="IPR036280">
    <property type="entry name" value="Multihaem_cyt_sf"/>
</dbReference>
<proteinExistence type="predicted"/>
<name>A0A3B1BWK9_9ZZZZ</name>
<dbReference type="EMBL" id="UOFY01000031">
    <property type="protein sequence ID" value="VAX09017.1"/>
    <property type="molecule type" value="Genomic_DNA"/>
</dbReference>
<dbReference type="SUPFAM" id="SSF48695">
    <property type="entry name" value="Multiheme cytochromes"/>
    <property type="match status" value="1"/>
</dbReference>
<gene>
    <name evidence="1" type="ORF">MNBD_GAMMA25-102</name>
</gene>
<sequence length="257" mass="29984">MIRSMMLVTLFLCGMSNLSATPLYLDLLDNAHPDKKELDTARKQIKEHVETKLKNKLFITPFHKREVQETVKIKPICSLCHLHLPHQKNERSRSFLNMHSQYIACETCHLKTEGYSLKYRWLDFKAKEKEPQSTGIQKDNKEYKSIQSKPGLRITPFYLDEPVIVFSEHNYSRKLVKSWEAASNNDKVKIKAHLHSIIKKDGTKCKACHGKKDLLLDYSLLGATEKQVKAIEENIIAKFFARFRKDDEKIRITDLLR</sequence>
<reference evidence="1" key="1">
    <citation type="submission" date="2018-06" db="EMBL/GenBank/DDBJ databases">
        <authorList>
            <person name="Zhirakovskaya E."/>
        </authorList>
    </citation>
    <scope>NUCLEOTIDE SEQUENCE</scope>
</reference>
<organism evidence="1">
    <name type="scientific">hydrothermal vent metagenome</name>
    <dbReference type="NCBI Taxonomy" id="652676"/>
    <lineage>
        <taxon>unclassified sequences</taxon>
        <taxon>metagenomes</taxon>
        <taxon>ecological metagenomes</taxon>
    </lineage>
</organism>